<dbReference type="AlphaFoldDB" id="A0A8C6H236"/>
<keyword evidence="3" id="KW-1185">Reference proteome</keyword>
<dbReference type="PANTHER" id="PTHR38580">
    <property type="entry name" value="COILED-COIL DOMAIN-CONTAINING PROTEIN 192"/>
    <property type="match status" value="1"/>
</dbReference>
<evidence type="ECO:0000256" key="1">
    <source>
        <dbReference type="SAM" id="Coils"/>
    </source>
</evidence>
<feature type="coiled-coil region" evidence="1">
    <location>
        <begin position="65"/>
        <end position="169"/>
    </location>
</feature>
<protein>
    <recommendedName>
        <fullName evidence="4">Coiled-coil domain-containing protein 192</fullName>
    </recommendedName>
</protein>
<dbReference type="PANTHER" id="PTHR38580:SF1">
    <property type="entry name" value="COILED-COIL DOMAIN-CONTAINING PROTEIN 192"/>
    <property type="match status" value="1"/>
</dbReference>
<sequence>MQVDAWKLSVIYSVTKQNIGVDQKHLSSRSISKKTAHTQGDHNACSDWSLSVGNSPDSGQTVFSLEHLEICLKEAEEKARALLEQLTASEATKSQLLEKISMLEGRLEDVNQKNVGGELYENMVLEKDKCIEKLQAEVKASQEKLNTHKLKHKKAVKKLQTDLAIAKQEAAITVLELNEKIMTLCEGRPFPRATNSVEVLYGGLPPVEESDRKFSLIMELSTQLSLQTEKITQLEDILAEKEKKIEELEAECTSQVPQENTFKEIFSPSAPGYLASRVLPNTRKGPHGTS</sequence>
<proteinExistence type="predicted"/>
<evidence type="ECO:0000313" key="3">
    <source>
        <dbReference type="Proteomes" id="UP000694415"/>
    </source>
</evidence>
<evidence type="ECO:0000313" key="2">
    <source>
        <dbReference type="Ensembl" id="ENSMSIP00000013998.1"/>
    </source>
</evidence>
<dbReference type="InterPro" id="IPR038817">
    <property type="entry name" value="CCDC192"/>
</dbReference>
<keyword evidence="1" id="KW-0175">Coiled coil</keyword>
<evidence type="ECO:0008006" key="4">
    <source>
        <dbReference type="Google" id="ProtNLM"/>
    </source>
</evidence>
<reference evidence="2" key="1">
    <citation type="submission" date="2025-08" db="UniProtKB">
        <authorList>
            <consortium name="Ensembl"/>
        </authorList>
    </citation>
    <scope>IDENTIFICATION</scope>
</reference>
<dbReference type="Proteomes" id="UP000694415">
    <property type="component" value="Unplaced"/>
</dbReference>
<organism evidence="2 3">
    <name type="scientific">Mus spicilegus</name>
    <name type="common">Mound-building mouse</name>
    <dbReference type="NCBI Taxonomy" id="10103"/>
    <lineage>
        <taxon>Eukaryota</taxon>
        <taxon>Metazoa</taxon>
        <taxon>Chordata</taxon>
        <taxon>Craniata</taxon>
        <taxon>Vertebrata</taxon>
        <taxon>Euteleostomi</taxon>
        <taxon>Mammalia</taxon>
        <taxon>Eutheria</taxon>
        <taxon>Euarchontoglires</taxon>
        <taxon>Glires</taxon>
        <taxon>Rodentia</taxon>
        <taxon>Myomorpha</taxon>
        <taxon>Muroidea</taxon>
        <taxon>Muridae</taxon>
        <taxon>Murinae</taxon>
        <taxon>Mus</taxon>
        <taxon>Mus</taxon>
    </lineage>
</organism>
<reference evidence="2" key="2">
    <citation type="submission" date="2025-09" db="UniProtKB">
        <authorList>
            <consortium name="Ensembl"/>
        </authorList>
    </citation>
    <scope>IDENTIFICATION</scope>
</reference>
<accession>A0A8C6H236</accession>
<dbReference type="Ensembl" id="ENSMSIT00000017750.1">
    <property type="protein sequence ID" value="ENSMSIP00000013998.1"/>
    <property type="gene ID" value="ENSMSIG00000012012.1"/>
</dbReference>
<feature type="coiled-coil region" evidence="1">
    <location>
        <begin position="224"/>
        <end position="251"/>
    </location>
</feature>
<name>A0A8C6H236_MUSSI</name>
<dbReference type="GeneTree" id="ENSGT00520000057704"/>